<sequence>MPDKKGVVVTTEETRSAGPVERGFEAADRIMAIQDATSARAKELAINMGYEGEISTGQLEDGIRFYQRRAAEDCVQIGMRLLILREITPNGEFQRRVELLMDYSLANKLMNATRRFSHRSPRLIESAGNQSKFLELLLLDDDELDALEGGGEARGVTMDAIDSMTHKELREKLRETERLMDTRREIIREEKEKVRNLQARVDDILTEKKEKDSSHPNDEDRHGAVHETNRLEAAIQGPYLRMLQNLLDEEDRIGLDARGLVDGMTRQLHQSVLQVRQRLDLPMPDYAGTPPWAWEDAEEKENTDPAGPPGDIPVAEAYAA</sequence>
<name>A0A450YYK8_9GAMM</name>
<reference evidence="2" key="1">
    <citation type="submission" date="2019-02" db="EMBL/GenBank/DDBJ databases">
        <authorList>
            <person name="Gruber-Vodicka R. H."/>
            <person name="Seah K. B. B."/>
        </authorList>
    </citation>
    <scope>NUCLEOTIDE SEQUENCE</scope>
    <source>
        <strain evidence="2">BECK_BZ125</strain>
    </source>
</reference>
<proteinExistence type="predicted"/>
<feature type="region of interest" description="Disordered" evidence="1">
    <location>
        <begin position="206"/>
        <end position="225"/>
    </location>
</feature>
<accession>A0A450YYK8</accession>
<evidence type="ECO:0000256" key="1">
    <source>
        <dbReference type="SAM" id="MobiDB-lite"/>
    </source>
</evidence>
<evidence type="ECO:0000313" key="2">
    <source>
        <dbReference type="EMBL" id="VFK46609.1"/>
    </source>
</evidence>
<protein>
    <recommendedName>
        <fullName evidence="3">DUF3102 domain-containing protein</fullName>
    </recommendedName>
</protein>
<evidence type="ECO:0008006" key="3">
    <source>
        <dbReference type="Google" id="ProtNLM"/>
    </source>
</evidence>
<dbReference type="EMBL" id="CAADFT010000067">
    <property type="protein sequence ID" value="VFK46609.1"/>
    <property type="molecule type" value="Genomic_DNA"/>
</dbReference>
<gene>
    <name evidence="2" type="ORF">BECKTC1821E_GA0114239_106715</name>
</gene>
<dbReference type="AlphaFoldDB" id="A0A450YYK8"/>
<organism evidence="2">
    <name type="scientific">Candidatus Kentrum sp. TC</name>
    <dbReference type="NCBI Taxonomy" id="2126339"/>
    <lineage>
        <taxon>Bacteria</taxon>
        <taxon>Pseudomonadati</taxon>
        <taxon>Pseudomonadota</taxon>
        <taxon>Gammaproteobacteria</taxon>
        <taxon>Candidatus Kentrum</taxon>
    </lineage>
</organism>
<feature type="region of interest" description="Disordered" evidence="1">
    <location>
        <begin position="287"/>
        <end position="320"/>
    </location>
</feature>